<evidence type="ECO:0000256" key="4">
    <source>
        <dbReference type="ARBA" id="ARBA00022679"/>
    </source>
</evidence>
<dbReference type="Gene3D" id="3.30.565.10">
    <property type="entry name" value="Histidine kinase-like ATPase, C-terminal domain"/>
    <property type="match status" value="1"/>
</dbReference>
<keyword evidence="10" id="KW-0472">Membrane</keyword>
<dbReference type="EC" id="2.7.13.3" evidence="2"/>
<evidence type="ECO:0000259" key="12">
    <source>
        <dbReference type="Pfam" id="PF07730"/>
    </source>
</evidence>
<sequence>MAGFMSITQEKIVSSMAARTFLSSLPIVPLPAAQGFLLAAGSFLLLVLLGFLYRRQLLRSGGQYVVFLAETGACVLLMRSLNLAYDGVVLLVVADLMHRYQGEKQSWLLVGAMFGLYVIANYNLAVFQGHVAPFDAYAAYYRPSVQAWLLAIKNGFVSVNLILFVSWLVLLVQNKHREKERIASLNRQLGEANRKLRAYALEAERMAETRERNRLAREIHDTLGHALTGIAAGLDACIILVDAAPEAAKKQLAKIRETARRGITDVRRSVRKLRPDDLEKLPLRHAMARMVAEFAESSGMKIRLVALGWPDHLREDEEEVLYRVVQEGVTNANRHGHATEVIVTIGTEPGRVYLIIADNGAGCSEVKPGFGLRHMRERLELLHGRLRCWSDQGFTLEAVIPAGTEKGEAYDIDHDRG</sequence>
<dbReference type="InterPro" id="IPR050482">
    <property type="entry name" value="Sensor_HK_TwoCompSys"/>
</dbReference>
<evidence type="ECO:0000256" key="3">
    <source>
        <dbReference type="ARBA" id="ARBA00022553"/>
    </source>
</evidence>
<reference evidence="13 14" key="1">
    <citation type="submission" date="2019-08" db="EMBL/GenBank/DDBJ databases">
        <title>In-depth cultivation of the pig gut microbiome towards novel bacterial diversity and tailored functional studies.</title>
        <authorList>
            <person name="Wylensek D."/>
            <person name="Hitch T.C.A."/>
            <person name="Clavel T."/>
        </authorList>
    </citation>
    <scope>NUCLEOTIDE SEQUENCE [LARGE SCALE GENOMIC DNA]</scope>
    <source>
        <strain evidence="14">WCA-380-WT-3B3</strain>
    </source>
</reference>
<feature type="transmembrane region" description="Helical" evidence="10">
    <location>
        <begin position="107"/>
        <end position="127"/>
    </location>
</feature>
<dbReference type="Gene3D" id="1.20.5.1930">
    <property type="match status" value="1"/>
</dbReference>
<dbReference type="PANTHER" id="PTHR24421:SF10">
    <property type="entry name" value="NITRATE_NITRITE SENSOR PROTEIN NARQ"/>
    <property type="match status" value="1"/>
</dbReference>
<organism evidence="13 14">
    <name type="scientific">Selenomonas montiformis</name>
    <dbReference type="NCBI Taxonomy" id="2652285"/>
    <lineage>
        <taxon>Bacteria</taxon>
        <taxon>Bacillati</taxon>
        <taxon>Bacillota</taxon>
        <taxon>Negativicutes</taxon>
        <taxon>Selenomonadales</taxon>
        <taxon>Selenomonadaceae</taxon>
        <taxon>Selenomonas</taxon>
    </lineage>
</organism>
<evidence type="ECO:0000256" key="9">
    <source>
        <dbReference type="SAM" id="Coils"/>
    </source>
</evidence>
<keyword evidence="10" id="KW-1133">Transmembrane helix</keyword>
<evidence type="ECO:0000259" key="11">
    <source>
        <dbReference type="Pfam" id="PF02518"/>
    </source>
</evidence>
<dbReference type="InterPro" id="IPR036890">
    <property type="entry name" value="HATPase_C_sf"/>
</dbReference>
<dbReference type="Pfam" id="PF07730">
    <property type="entry name" value="HisKA_3"/>
    <property type="match status" value="1"/>
</dbReference>
<dbReference type="Proteomes" id="UP000430222">
    <property type="component" value="Unassembled WGS sequence"/>
</dbReference>
<dbReference type="GO" id="GO:0005524">
    <property type="term" value="F:ATP binding"/>
    <property type="evidence" value="ECO:0007669"/>
    <property type="project" value="UniProtKB-KW"/>
</dbReference>
<protein>
    <recommendedName>
        <fullName evidence="2">histidine kinase</fullName>
        <ecNumber evidence="2">2.7.13.3</ecNumber>
    </recommendedName>
</protein>
<evidence type="ECO:0000256" key="8">
    <source>
        <dbReference type="ARBA" id="ARBA00023012"/>
    </source>
</evidence>
<evidence type="ECO:0000256" key="6">
    <source>
        <dbReference type="ARBA" id="ARBA00022777"/>
    </source>
</evidence>
<dbReference type="PANTHER" id="PTHR24421">
    <property type="entry name" value="NITRATE/NITRITE SENSOR PROTEIN NARX-RELATED"/>
    <property type="match status" value="1"/>
</dbReference>
<accession>A0A6I2UVU7</accession>
<evidence type="ECO:0000256" key="7">
    <source>
        <dbReference type="ARBA" id="ARBA00022840"/>
    </source>
</evidence>
<dbReference type="CDD" id="cd16917">
    <property type="entry name" value="HATPase_UhpB-NarQ-NarX-like"/>
    <property type="match status" value="1"/>
</dbReference>
<dbReference type="EMBL" id="VUNL01000004">
    <property type="protein sequence ID" value="MSV24485.1"/>
    <property type="molecule type" value="Genomic_DNA"/>
</dbReference>
<dbReference type="SUPFAM" id="SSF55874">
    <property type="entry name" value="ATPase domain of HSP90 chaperone/DNA topoisomerase II/histidine kinase"/>
    <property type="match status" value="1"/>
</dbReference>
<proteinExistence type="predicted"/>
<evidence type="ECO:0000256" key="2">
    <source>
        <dbReference type="ARBA" id="ARBA00012438"/>
    </source>
</evidence>
<feature type="coiled-coil region" evidence="9">
    <location>
        <begin position="168"/>
        <end position="202"/>
    </location>
</feature>
<keyword evidence="14" id="KW-1185">Reference proteome</keyword>
<feature type="transmembrane region" description="Helical" evidence="10">
    <location>
        <begin position="147"/>
        <end position="172"/>
    </location>
</feature>
<keyword evidence="3" id="KW-0597">Phosphoprotein</keyword>
<evidence type="ECO:0000313" key="13">
    <source>
        <dbReference type="EMBL" id="MSV24485.1"/>
    </source>
</evidence>
<name>A0A6I2UVU7_9FIRM</name>
<keyword evidence="7" id="KW-0067">ATP-binding</keyword>
<dbReference type="InterPro" id="IPR003594">
    <property type="entry name" value="HATPase_dom"/>
</dbReference>
<feature type="transmembrane region" description="Helical" evidence="10">
    <location>
        <begin position="32"/>
        <end position="53"/>
    </location>
</feature>
<evidence type="ECO:0000256" key="10">
    <source>
        <dbReference type="SAM" id="Phobius"/>
    </source>
</evidence>
<comment type="catalytic activity">
    <reaction evidence="1">
        <text>ATP + protein L-histidine = ADP + protein N-phospho-L-histidine.</text>
        <dbReference type="EC" id="2.7.13.3"/>
    </reaction>
</comment>
<dbReference type="GO" id="GO:0000155">
    <property type="term" value="F:phosphorelay sensor kinase activity"/>
    <property type="evidence" value="ECO:0007669"/>
    <property type="project" value="InterPro"/>
</dbReference>
<evidence type="ECO:0000313" key="14">
    <source>
        <dbReference type="Proteomes" id="UP000430222"/>
    </source>
</evidence>
<keyword evidence="5" id="KW-0547">Nucleotide-binding</keyword>
<dbReference type="GO" id="GO:0016020">
    <property type="term" value="C:membrane"/>
    <property type="evidence" value="ECO:0007669"/>
    <property type="project" value="InterPro"/>
</dbReference>
<dbReference type="Pfam" id="PF02518">
    <property type="entry name" value="HATPase_c"/>
    <property type="match status" value="1"/>
</dbReference>
<keyword evidence="6 13" id="KW-0418">Kinase</keyword>
<dbReference type="AlphaFoldDB" id="A0A6I2UVU7"/>
<keyword evidence="4" id="KW-0808">Transferase</keyword>
<keyword evidence="8" id="KW-0902">Two-component regulatory system</keyword>
<evidence type="ECO:0000256" key="5">
    <source>
        <dbReference type="ARBA" id="ARBA00022741"/>
    </source>
</evidence>
<dbReference type="GO" id="GO:0046983">
    <property type="term" value="F:protein dimerization activity"/>
    <property type="evidence" value="ECO:0007669"/>
    <property type="project" value="InterPro"/>
</dbReference>
<comment type="caution">
    <text evidence="13">The sequence shown here is derived from an EMBL/GenBank/DDBJ whole genome shotgun (WGS) entry which is preliminary data.</text>
</comment>
<keyword evidence="9" id="KW-0175">Coiled coil</keyword>
<feature type="domain" description="Signal transduction histidine kinase subgroup 3 dimerisation and phosphoacceptor" evidence="12">
    <location>
        <begin position="211"/>
        <end position="278"/>
    </location>
</feature>
<dbReference type="InterPro" id="IPR011712">
    <property type="entry name" value="Sig_transdc_His_kin_sub3_dim/P"/>
</dbReference>
<keyword evidence="10" id="KW-0812">Transmembrane</keyword>
<feature type="domain" description="Histidine kinase/HSP90-like ATPase" evidence="11">
    <location>
        <begin position="318"/>
        <end position="401"/>
    </location>
</feature>
<evidence type="ECO:0000256" key="1">
    <source>
        <dbReference type="ARBA" id="ARBA00000085"/>
    </source>
</evidence>
<gene>
    <name evidence="13" type="ORF">FYJ78_04640</name>
</gene>